<gene>
    <name evidence="2" type="ORF">KYK27_17015</name>
</gene>
<evidence type="ECO:0008006" key="4">
    <source>
        <dbReference type="Google" id="ProtNLM"/>
    </source>
</evidence>
<sequence length="213" mass="23903">MKLILTKLYLAGIICLLALASCGSDSADGNYNRTADDDLIEEQVDSDTKNSIDSVAQATTEGNILYPLPDTLTKLLQKRSKPTKVATLTDQTMANKRLQIDNPLFLRGNLNDNKTPDYAVQVLQNDSIHIIAFLDYTQNAREVKVAAYPAQQLNNQYYSTYQLKLAPQDSLVRNPRQQKLTNLKTDGISVIKDNRTTMYVLQNGRFIPFDAQE</sequence>
<organism evidence="2 3">
    <name type="scientific">Pontibacter populi</name>
    <dbReference type="NCBI Taxonomy" id="890055"/>
    <lineage>
        <taxon>Bacteria</taxon>
        <taxon>Pseudomonadati</taxon>
        <taxon>Bacteroidota</taxon>
        <taxon>Cytophagia</taxon>
        <taxon>Cytophagales</taxon>
        <taxon>Hymenobacteraceae</taxon>
        <taxon>Pontibacter</taxon>
    </lineage>
</organism>
<proteinExistence type="predicted"/>
<evidence type="ECO:0000313" key="2">
    <source>
        <dbReference type="EMBL" id="MBW3366764.1"/>
    </source>
</evidence>
<dbReference type="Proteomes" id="UP000774935">
    <property type="component" value="Unassembled WGS sequence"/>
</dbReference>
<protein>
    <recommendedName>
        <fullName evidence="4">Lipoprotein</fullName>
    </recommendedName>
</protein>
<keyword evidence="1" id="KW-0732">Signal</keyword>
<evidence type="ECO:0000313" key="3">
    <source>
        <dbReference type="Proteomes" id="UP000774935"/>
    </source>
</evidence>
<accession>A0ABS6XFK1</accession>
<dbReference type="RefSeq" id="WP_199111505.1">
    <property type="nucleotide sequence ID" value="NZ_JAHWXQ010000006.1"/>
</dbReference>
<evidence type="ECO:0000256" key="1">
    <source>
        <dbReference type="SAM" id="SignalP"/>
    </source>
</evidence>
<dbReference type="PROSITE" id="PS51257">
    <property type="entry name" value="PROKAR_LIPOPROTEIN"/>
    <property type="match status" value="1"/>
</dbReference>
<feature type="chain" id="PRO_5046032826" description="Lipoprotein" evidence="1">
    <location>
        <begin position="28"/>
        <end position="213"/>
    </location>
</feature>
<comment type="caution">
    <text evidence="2">The sequence shown here is derived from an EMBL/GenBank/DDBJ whole genome shotgun (WGS) entry which is preliminary data.</text>
</comment>
<name>A0ABS6XFK1_9BACT</name>
<reference evidence="2 3" key="1">
    <citation type="submission" date="2021-07" db="EMBL/GenBank/DDBJ databases">
        <authorList>
            <person name="Kim M.K."/>
        </authorList>
    </citation>
    <scope>NUCLEOTIDE SEQUENCE [LARGE SCALE GENOMIC DNA]</scope>
    <source>
        <strain evidence="2 3">HLY7-15</strain>
    </source>
</reference>
<keyword evidence="3" id="KW-1185">Reference proteome</keyword>
<feature type="signal peptide" evidence="1">
    <location>
        <begin position="1"/>
        <end position="27"/>
    </location>
</feature>
<dbReference type="EMBL" id="JAHWXQ010000006">
    <property type="protein sequence ID" value="MBW3366764.1"/>
    <property type="molecule type" value="Genomic_DNA"/>
</dbReference>